<evidence type="ECO:0000256" key="3">
    <source>
        <dbReference type="ARBA" id="ARBA00023136"/>
    </source>
</evidence>
<evidence type="ECO:0000256" key="4">
    <source>
        <dbReference type="ARBA" id="ARBA00023139"/>
    </source>
</evidence>
<evidence type="ECO:0000256" key="5">
    <source>
        <dbReference type="ARBA" id="ARBA00023288"/>
    </source>
</evidence>
<dbReference type="PROSITE" id="PS51257">
    <property type="entry name" value="PROKAR_LIPOPROTEIN"/>
    <property type="match status" value="1"/>
</dbReference>
<comment type="caution">
    <text evidence="7">The sequence shown here is derived from an EMBL/GenBank/DDBJ whole genome shotgun (WGS) entry which is preliminary data.</text>
</comment>
<dbReference type="Proteomes" id="UP000295132">
    <property type="component" value="Unassembled WGS sequence"/>
</dbReference>
<evidence type="ECO:0000256" key="2">
    <source>
        <dbReference type="ARBA" id="ARBA00022729"/>
    </source>
</evidence>
<feature type="signal peptide" evidence="6">
    <location>
        <begin position="1"/>
        <end position="30"/>
    </location>
</feature>
<evidence type="ECO:0000256" key="1">
    <source>
        <dbReference type="ARBA" id="ARBA00022475"/>
    </source>
</evidence>
<evidence type="ECO:0000313" key="8">
    <source>
        <dbReference type="Proteomes" id="UP000295132"/>
    </source>
</evidence>
<accession>A0A4R5VW82</accession>
<organism evidence="7 8">
    <name type="scientific">Bacillus salipaludis</name>
    <dbReference type="NCBI Taxonomy" id="2547811"/>
    <lineage>
        <taxon>Bacteria</taxon>
        <taxon>Bacillati</taxon>
        <taxon>Bacillota</taxon>
        <taxon>Bacilli</taxon>
        <taxon>Bacillales</taxon>
        <taxon>Bacillaceae</taxon>
        <taxon>Bacillus</taxon>
    </lineage>
</organism>
<dbReference type="InterPro" id="IPR006059">
    <property type="entry name" value="SBP"/>
</dbReference>
<reference evidence="7 8" key="1">
    <citation type="submission" date="2019-03" db="EMBL/GenBank/DDBJ databases">
        <title>Bacillus niacini sp. nov. a Nicotinate-Metabolizing Mesophile Isolated from Soil.</title>
        <authorList>
            <person name="Zhang G."/>
        </authorList>
    </citation>
    <scope>NUCLEOTIDE SEQUENCE [LARGE SCALE GENOMIC DNA]</scope>
    <source>
        <strain evidence="7 8">WN066</strain>
    </source>
</reference>
<dbReference type="CDD" id="cd13585">
    <property type="entry name" value="PBP2_TMBP_like"/>
    <property type="match status" value="1"/>
</dbReference>
<name>A0A4R5VW82_9BACI</name>
<evidence type="ECO:0000313" key="7">
    <source>
        <dbReference type="EMBL" id="TDK62474.1"/>
    </source>
</evidence>
<keyword evidence="3" id="KW-0472">Membrane</keyword>
<keyword evidence="1" id="KW-1003">Cell membrane</keyword>
<keyword evidence="2 6" id="KW-0732">Signal</keyword>
<keyword evidence="5" id="KW-0449">Lipoprotein</keyword>
<proteinExistence type="predicted"/>
<dbReference type="EMBL" id="SMYO01000004">
    <property type="protein sequence ID" value="TDK62474.1"/>
    <property type="molecule type" value="Genomic_DNA"/>
</dbReference>
<dbReference type="PANTHER" id="PTHR43649:SF33">
    <property type="entry name" value="POLYGALACTURONAN_RHAMNOGALACTURONAN-BINDING PROTEIN YTCQ"/>
    <property type="match status" value="1"/>
</dbReference>
<dbReference type="InterPro" id="IPR050490">
    <property type="entry name" value="Bact_solute-bd_prot1"/>
</dbReference>
<keyword evidence="4" id="KW-0564">Palmitate</keyword>
<dbReference type="PANTHER" id="PTHR43649">
    <property type="entry name" value="ARABINOSE-BINDING PROTEIN-RELATED"/>
    <property type="match status" value="1"/>
</dbReference>
<dbReference type="Gene3D" id="3.40.190.10">
    <property type="entry name" value="Periplasmic binding protein-like II"/>
    <property type="match status" value="1"/>
</dbReference>
<evidence type="ECO:0000256" key="6">
    <source>
        <dbReference type="SAM" id="SignalP"/>
    </source>
</evidence>
<feature type="chain" id="PRO_5039389474" evidence="6">
    <location>
        <begin position="31"/>
        <end position="436"/>
    </location>
</feature>
<protein>
    <submittedName>
        <fullName evidence="7">Sugar ABC transporter substrate-binding protein</fullName>
    </submittedName>
</protein>
<dbReference type="AlphaFoldDB" id="A0A4R5VW82"/>
<sequence length="436" mass="48117">MTNGGLRMRRYLSIMLAIALILLAACSNSASNEGTTGDAKHPSGTITIWGWDVAAATMKASVEKFQKKYPDVKVKVEDFNSSDLYDKLTVGLAARGSGLPDVVLMEDERIPGYVHQFPQGFLNLSKLGYGKYRDSFNPAKVAADQDKEGNFIAAPWDIGPAGVFYRVDYFKKANVNPNSIKTWDDYIAAGKKIKAATGAKMLPIDIPNYDGVFQLMMQEQGLSYFDKDGKTTLQSKEAIRAMDVIKKLHDEELILNNKGWDGIVTATVNGSVATVPYGVWYAGSIMDQAPKLKGKWDVFYLPSFEEGGNRYANVGGSSLLIPATSKNQSAAYSFVDFFTTDKESQLLGFEKYGLFPSLKETYSAPQFTENNEYFNNSPIFKKFADIVDQVPRINVNEYLSKASTLTSNAQAAILLENKSVKSALKDAEIQLKNEVK</sequence>
<dbReference type="SUPFAM" id="SSF53850">
    <property type="entry name" value="Periplasmic binding protein-like II"/>
    <property type="match status" value="1"/>
</dbReference>
<gene>
    <name evidence="7" type="ORF">E2K98_10575</name>
</gene>
<dbReference type="Pfam" id="PF13416">
    <property type="entry name" value="SBP_bac_8"/>
    <property type="match status" value="1"/>
</dbReference>